<keyword evidence="1" id="KW-0812">Transmembrane</keyword>
<sequence length="409" mass="47199">MQTIASWIPKSQRTLFFIFFFFWTCCFLFFLFEGGKLAAFLLFVVTLLTAYPVLLERFSGMKHITGSRSAMSDRLEAGDSVHLKTTFEIPGFWPIIYVFIKDYLYHNNECVKVYESSFVLDDKRKGRIEYTIPQLKRGIYRIGKTECLTGDIFNLFQQKSRLDLTSAIYVYPQTVPIKKWQYVKALNASSHRTSTAKHQRETTYIDGIRDYVYGDRMSHIHWNATAKTGALKSKEFEREAEPKTIVILDRYSHSYQDDEQFELAVSAAASLIAYVKHLHMSLGLLSPGKEVRYLEARQGQRHIPHIDHHLLEVKVDGRMKLEDVILDEQIKLIPGTILVLISPEINESVFQKIKWLKEGKVQPCLILLSSNQNSQEKWARLVEGAGIPVYMIGSIKELPVKLESQGRFL</sequence>
<dbReference type="PANTHER" id="PTHR34351:SF2">
    <property type="entry name" value="DUF58 DOMAIN-CONTAINING PROTEIN"/>
    <property type="match status" value="1"/>
</dbReference>
<protein>
    <submittedName>
        <fullName evidence="3">DUF58 domain-containing protein</fullName>
    </submittedName>
</protein>
<gene>
    <name evidence="3" type="ORF">MF646_19055</name>
</gene>
<comment type="caution">
    <text evidence="3">The sequence shown here is derived from an EMBL/GenBank/DDBJ whole genome shotgun (WGS) entry which is preliminary data.</text>
</comment>
<evidence type="ECO:0000259" key="2">
    <source>
        <dbReference type="Pfam" id="PF01882"/>
    </source>
</evidence>
<keyword evidence="1" id="KW-1133">Transmembrane helix</keyword>
<accession>A0A9X2CVT6</accession>
<feature type="transmembrane region" description="Helical" evidence="1">
    <location>
        <begin position="14"/>
        <end position="32"/>
    </location>
</feature>
<reference evidence="3" key="1">
    <citation type="submission" date="2022-02" db="EMBL/GenBank/DDBJ databases">
        <title>Halalkalibacter sp. nov. isolated from Lonar Lake, India.</title>
        <authorList>
            <person name="Joshi A."/>
            <person name="Thite S."/>
            <person name="Lodha T."/>
        </authorList>
    </citation>
    <scope>NUCLEOTIDE SEQUENCE</scope>
    <source>
        <strain evidence="3">MEB205</strain>
    </source>
</reference>
<evidence type="ECO:0000313" key="4">
    <source>
        <dbReference type="Proteomes" id="UP001139150"/>
    </source>
</evidence>
<evidence type="ECO:0000256" key="1">
    <source>
        <dbReference type="SAM" id="Phobius"/>
    </source>
</evidence>
<name>A0A9X2CVT6_9BACI</name>
<dbReference type="Pfam" id="PF01882">
    <property type="entry name" value="DUF58"/>
    <property type="match status" value="1"/>
</dbReference>
<keyword evidence="1" id="KW-0472">Membrane</keyword>
<proteinExistence type="predicted"/>
<organism evidence="3 4">
    <name type="scientific">Halalkalibacter alkaliphilus</name>
    <dbReference type="NCBI Taxonomy" id="2917993"/>
    <lineage>
        <taxon>Bacteria</taxon>
        <taxon>Bacillati</taxon>
        <taxon>Bacillota</taxon>
        <taxon>Bacilli</taxon>
        <taxon>Bacillales</taxon>
        <taxon>Bacillaceae</taxon>
        <taxon>Halalkalibacter</taxon>
    </lineage>
</organism>
<dbReference type="InterPro" id="IPR002881">
    <property type="entry name" value="DUF58"/>
</dbReference>
<dbReference type="AlphaFoldDB" id="A0A9X2CVT6"/>
<evidence type="ECO:0000313" key="3">
    <source>
        <dbReference type="EMBL" id="MCL7749224.1"/>
    </source>
</evidence>
<feature type="transmembrane region" description="Helical" evidence="1">
    <location>
        <begin position="38"/>
        <end position="55"/>
    </location>
</feature>
<dbReference type="PANTHER" id="PTHR34351">
    <property type="entry name" value="SLR1927 PROTEIN-RELATED"/>
    <property type="match status" value="1"/>
</dbReference>
<feature type="domain" description="DUF58" evidence="2">
    <location>
        <begin position="208"/>
        <end position="314"/>
    </location>
</feature>
<dbReference type="Proteomes" id="UP001139150">
    <property type="component" value="Unassembled WGS sequence"/>
</dbReference>
<keyword evidence="4" id="KW-1185">Reference proteome</keyword>
<dbReference type="RefSeq" id="WP_250098091.1">
    <property type="nucleotide sequence ID" value="NZ_JAKRYL010000025.1"/>
</dbReference>
<dbReference type="EMBL" id="JAKRYL010000025">
    <property type="protein sequence ID" value="MCL7749224.1"/>
    <property type="molecule type" value="Genomic_DNA"/>
</dbReference>